<dbReference type="EMBL" id="FOSX01000122">
    <property type="protein sequence ID" value="SFL43422.1"/>
    <property type="molecule type" value="Genomic_DNA"/>
</dbReference>
<organism evidence="2 4">
    <name type="scientific">Azotobacter beijerinckii</name>
    <dbReference type="NCBI Taxonomy" id="170623"/>
    <lineage>
        <taxon>Bacteria</taxon>
        <taxon>Pseudomonadati</taxon>
        <taxon>Pseudomonadota</taxon>
        <taxon>Gammaproteobacteria</taxon>
        <taxon>Pseudomonadales</taxon>
        <taxon>Pseudomonadaceae</taxon>
        <taxon>Azotobacter</taxon>
    </lineage>
</organism>
<dbReference type="InterPro" id="IPR012933">
    <property type="entry name" value="HicA_mRNA_interferase"/>
</dbReference>
<reference evidence="2 4" key="2">
    <citation type="submission" date="2016-10" db="EMBL/GenBank/DDBJ databases">
        <authorList>
            <person name="de Groot N.N."/>
        </authorList>
    </citation>
    <scope>NUCLEOTIDE SEQUENCE [LARGE SCALE GENOMIC DNA]</scope>
    <source>
        <strain evidence="2 4">DSM 381</strain>
    </source>
</reference>
<sequence length="84" mass="9369">MNSRQSSTLNAIFTKPVPNALEWERIESLFVAVGAKTIEGNGSRMRFELNGVVGTFHRPHPDKEAKPYQVRDARAFLEQAGVTP</sequence>
<accession>A0A1I4HML7</accession>
<keyword evidence="3" id="KW-1185">Reference proteome</keyword>
<evidence type="ECO:0000313" key="1">
    <source>
        <dbReference type="EMBL" id="SFB62291.1"/>
    </source>
</evidence>
<dbReference type="EMBL" id="FOKJ01000127">
    <property type="protein sequence ID" value="SFB62291.1"/>
    <property type="molecule type" value="Genomic_DNA"/>
</dbReference>
<dbReference type="Pfam" id="PF07927">
    <property type="entry name" value="HicA_toxin"/>
    <property type="match status" value="1"/>
</dbReference>
<dbReference type="Proteomes" id="UP000198861">
    <property type="component" value="Unassembled WGS sequence"/>
</dbReference>
<name>A0A1I4HML7_9GAMM</name>
<proteinExistence type="predicted"/>
<gene>
    <name evidence="1" type="ORF">SAMN04244571_04395</name>
    <name evidence="2" type="ORF">SAMN04244574_04295</name>
</gene>
<dbReference type="Proteomes" id="UP000199579">
    <property type="component" value="Unassembled WGS sequence"/>
</dbReference>
<dbReference type="AlphaFoldDB" id="A0A1I4HML7"/>
<evidence type="ECO:0000313" key="2">
    <source>
        <dbReference type="EMBL" id="SFL43422.1"/>
    </source>
</evidence>
<reference evidence="1 3" key="1">
    <citation type="submission" date="2016-10" db="EMBL/GenBank/DDBJ databases">
        <authorList>
            <person name="Varghese N."/>
            <person name="Submissions S."/>
        </authorList>
    </citation>
    <scope>NUCLEOTIDE SEQUENCE [LARGE SCALE GENOMIC DNA]</scope>
    <source>
        <strain evidence="1 3">DSM 282</strain>
    </source>
</reference>
<evidence type="ECO:0000313" key="4">
    <source>
        <dbReference type="Proteomes" id="UP000199579"/>
    </source>
</evidence>
<dbReference type="GO" id="GO:0003729">
    <property type="term" value="F:mRNA binding"/>
    <property type="evidence" value="ECO:0007669"/>
    <property type="project" value="InterPro"/>
</dbReference>
<protein>
    <submittedName>
        <fullName evidence="2">HicA toxin of toxin-antitoxin</fullName>
    </submittedName>
</protein>
<evidence type="ECO:0000313" key="3">
    <source>
        <dbReference type="Proteomes" id="UP000198861"/>
    </source>
</evidence>
<dbReference type="RefSeq" id="WP_090944085.1">
    <property type="nucleotide sequence ID" value="NZ_FOKJ01000127.1"/>
</dbReference>